<dbReference type="OrthoDB" id="9803735at2"/>
<dbReference type="InterPro" id="IPR005119">
    <property type="entry name" value="LysR_subst-bd"/>
</dbReference>
<evidence type="ECO:0000256" key="4">
    <source>
        <dbReference type="ARBA" id="ARBA00023163"/>
    </source>
</evidence>
<dbReference type="STRING" id="1121476.SAMN02745751_03337"/>
<evidence type="ECO:0000256" key="1">
    <source>
        <dbReference type="ARBA" id="ARBA00009437"/>
    </source>
</evidence>
<dbReference type="SUPFAM" id="SSF46785">
    <property type="entry name" value="Winged helix' DNA-binding domain"/>
    <property type="match status" value="1"/>
</dbReference>
<sequence>MINEKQINYLLTVAEEKNITAASRKLFISQPALSRMILDLEHALGTKLFIRERGNLQLTQAGEIYLRGCRDVLAISTSVTKKIKDLKDSKSGRITLGVTSITGEFLLPSILDPFEQAFPNVELVLMEERMSDLQEKVISGKADMALVYQTDEQELDYQLVLENPVYVQIPPSFYNERCKGKKENERIRLLPEDFSDQQIILLKKGRGLRVLADQFLKQFQITPSKVIETDNIHLASSLVRLNKGFTLVPSIIAYHFSQNNNLSFYGEIEKYPMERNLYCCYRKSRYLTKAEVFLMDLIPRMVPQNIT</sequence>
<dbReference type="PANTHER" id="PTHR30126">
    <property type="entry name" value="HTH-TYPE TRANSCRIPTIONAL REGULATOR"/>
    <property type="match status" value="1"/>
</dbReference>
<reference evidence="6 7" key="1">
    <citation type="submission" date="2016-11" db="EMBL/GenBank/DDBJ databases">
        <authorList>
            <person name="Jaros S."/>
            <person name="Januszkiewicz K."/>
            <person name="Wedrychowicz H."/>
        </authorList>
    </citation>
    <scope>NUCLEOTIDE SEQUENCE [LARGE SCALE GENOMIC DNA]</scope>
    <source>
        <strain evidence="6 7">DSM 17477</strain>
    </source>
</reference>
<dbReference type="PRINTS" id="PR00039">
    <property type="entry name" value="HTHLYSR"/>
</dbReference>
<evidence type="ECO:0000259" key="5">
    <source>
        <dbReference type="PROSITE" id="PS50931"/>
    </source>
</evidence>
<dbReference type="PROSITE" id="PS50931">
    <property type="entry name" value="HTH_LYSR"/>
    <property type="match status" value="1"/>
</dbReference>
<dbReference type="CDD" id="cd05466">
    <property type="entry name" value="PBP2_LTTR_substrate"/>
    <property type="match status" value="1"/>
</dbReference>
<dbReference type="RefSeq" id="WP_073050697.1">
    <property type="nucleotide sequence ID" value="NZ_FQZL01000036.1"/>
</dbReference>
<dbReference type="Pfam" id="PF00126">
    <property type="entry name" value="HTH_1"/>
    <property type="match status" value="1"/>
</dbReference>
<keyword evidence="2" id="KW-0805">Transcription regulation</keyword>
<dbReference type="Pfam" id="PF03466">
    <property type="entry name" value="LysR_substrate"/>
    <property type="match status" value="1"/>
</dbReference>
<name>A0A1M6M1X9_9FIRM</name>
<keyword evidence="7" id="KW-1185">Reference proteome</keyword>
<keyword evidence="4" id="KW-0804">Transcription</keyword>
<proteinExistence type="inferred from homology"/>
<dbReference type="InterPro" id="IPR000847">
    <property type="entry name" value="LysR_HTH_N"/>
</dbReference>
<organism evidence="6 7">
    <name type="scientific">Dethiosulfatibacter aminovorans DSM 17477</name>
    <dbReference type="NCBI Taxonomy" id="1121476"/>
    <lineage>
        <taxon>Bacteria</taxon>
        <taxon>Bacillati</taxon>
        <taxon>Bacillota</taxon>
        <taxon>Tissierellia</taxon>
        <taxon>Dethiosulfatibacter</taxon>
    </lineage>
</organism>
<evidence type="ECO:0000256" key="2">
    <source>
        <dbReference type="ARBA" id="ARBA00023015"/>
    </source>
</evidence>
<dbReference type="GO" id="GO:0003677">
    <property type="term" value="F:DNA binding"/>
    <property type="evidence" value="ECO:0007669"/>
    <property type="project" value="UniProtKB-KW"/>
</dbReference>
<dbReference type="SUPFAM" id="SSF53850">
    <property type="entry name" value="Periplasmic binding protein-like II"/>
    <property type="match status" value="1"/>
</dbReference>
<dbReference type="PANTHER" id="PTHR30126:SF96">
    <property type="entry name" value="TRANSCRIPTIONAL REGULATORY PROTEIN, LYSR FAMILY"/>
    <property type="match status" value="1"/>
</dbReference>
<dbReference type="Gene3D" id="3.40.190.290">
    <property type="match status" value="1"/>
</dbReference>
<dbReference type="InterPro" id="IPR036388">
    <property type="entry name" value="WH-like_DNA-bd_sf"/>
</dbReference>
<accession>A0A1M6M1X9</accession>
<dbReference type="AlphaFoldDB" id="A0A1M6M1X9"/>
<protein>
    <submittedName>
        <fullName evidence="6">Regulatory helix-turn-helix protein, lysR family</fullName>
    </submittedName>
</protein>
<dbReference type="GO" id="GO:0003700">
    <property type="term" value="F:DNA-binding transcription factor activity"/>
    <property type="evidence" value="ECO:0007669"/>
    <property type="project" value="InterPro"/>
</dbReference>
<evidence type="ECO:0000313" key="7">
    <source>
        <dbReference type="Proteomes" id="UP000184052"/>
    </source>
</evidence>
<feature type="domain" description="HTH lysR-type" evidence="5">
    <location>
        <begin position="2"/>
        <end position="59"/>
    </location>
</feature>
<evidence type="ECO:0000256" key="3">
    <source>
        <dbReference type="ARBA" id="ARBA00023125"/>
    </source>
</evidence>
<evidence type="ECO:0000313" key="6">
    <source>
        <dbReference type="EMBL" id="SHJ77435.1"/>
    </source>
</evidence>
<dbReference type="EMBL" id="FQZL01000036">
    <property type="protein sequence ID" value="SHJ77435.1"/>
    <property type="molecule type" value="Genomic_DNA"/>
</dbReference>
<dbReference type="Proteomes" id="UP000184052">
    <property type="component" value="Unassembled WGS sequence"/>
</dbReference>
<dbReference type="Gene3D" id="1.10.10.10">
    <property type="entry name" value="Winged helix-like DNA-binding domain superfamily/Winged helix DNA-binding domain"/>
    <property type="match status" value="1"/>
</dbReference>
<gene>
    <name evidence="6" type="ORF">SAMN02745751_03337</name>
</gene>
<dbReference type="FunFam" id="1.10.10.10:FF:000001">
    <property type="entry name" value="LysR family transcriptional regulator"/>
    <property type="match status" value="1"/>
</dbReference>
<keyword evidence="3" id="KW-0238">DNA-binding</keyword>
<comment type="similarity">
    <text evidence="1">Belongs to the LysR transcriptional regulatory family.</text>
</comment>
<dbReference type="InterPro" id="IPR036390">
    <property type="entry name" value="WH_DNA-bd_sf"/>
</dbReference>